<protein>
    <submittedName>
        <fullName evidence="1">Uncharacterized protein</fullName>
    </submittedName>
</protein>
<proteinExistence type="predicted"/>
<dbReference type="EMBL" id="JANJYI010000003">
    <property type="protein sequence ID" value="KAK2656103.1"/>
    <property type="molecule type" value="Genomic_DNA"/>
</dbReference>
<evidence type="ECO:0000313" key="2">
    <source>
        <dbReference type="Proteomes" id="UP001280121"/>
    </source>
</evidence>
<dbReference type="AlphaFoldDB" id="A0AAD9XB35"/>
<gene>
    <name evidence="1" type="ORF">Ddye_009155</name>
</gene>
<name>A0AAD9XB35_9ROSI</name>
<organism evidence="1 2">
    <name type="scientific">Dipteronia dyeriana</name>
    <dbReference type="NCBI Taxonomy" id="168575"/>
    <lineage>
        <taxon>Eukaryota</taxon>
        <taxon>Viridiplantae</taxon>
        <taxon>Streptophyta</taxon>
        <taxon>Embryophyta</taxon>
        <taxon>Tracheophyta</taxon>
        <taxon>Spermatophyta</taxon>
        <taxon>Magnoliopsida</taxon>
        <taxon>eudicotyledons</taxon>
        <taxon>Gunneridae</taxon>
        <taxon>Pentapetalae</taxon>
        <taxon>rosids</taxon>
        <taxon>malvids</taxon>
        <taxon>Sapindales</taxon>
        <taxon>Sapindaceae</taxon>
        <taxon>Hippocastanoideae</taxon>
        <taxon>Acereae</taxon>
        <taxon>Dipteronia</taxon>
    </lineage>
</organism>
<comment type="caution">
    <text evidence="1">The sequence shown here is derived from an EMBL/GenBank/DDBJ whole genome shotgun (WGS) entry which is preliminary data.</text>
</comment>
<accession>A0AAD9XB35</accession>
<keyword evidence="2" id="KW-1185">Reference proteome</keyword>
<sequence>MIRETKDQQGGRDQRLGGDRRREVGAVVGVISLFLRFTQIHSRQRFCSTSIKSAQTLSQGGSGFEEAFPGFGRQRELGFDS</sequence>
<evidence type="ECO:0000313" key="1">
    <source>
        <dbReference type="EMBL" id="KAK2656103.1"/>
    </source>
</evidence>
<reference evidence="1" key="1">
    <citation type="journal article" date="2023" name="Plant J.">
        <title>Genome sequences and population genomics provide insights into the demographic history, inbreeding, and mutation load of two 'living fossil' tree species of Dipteronia.</title>
        <authorList>
            <person name="Feng Y."/>
            <person name="Comes H.P."/>
            <person name="Chen J."/>
            <person name="Zhu S."/>
            <person name="Lu R."/>
            <person name="Zhang X."/>
            <person name="Li P."/>
            <person name="Qiu J."/>
            <person name="Olsen K.M."/>
            <person name="Qiu Y."/>
        </authorList>
    </citation>
    <scope>NUCLEOTIDE SEQUENCE</scope>
    <source>
        <strain evidence="1">KIB01</strain>
    </source>
</reference>
<dbReference type="Proteomes" id="UP001280121">
    <property type="component" value="Unassembled WGS sequence"/>
</dbReference>